<dbReference type="EMBL" id="QHCT01000007">
    <property type="protein sequence ID" value="RHX85701.1"/>
    <property type="molecule type" value="Genomic_DNA"/>
</dbReference>
<protein>
    <recommendedName>
        <fullName evidence="3">TIGR04452 family lipoprotein</fullName>
    </recommendedName>
</protein>
<dbReference type="Proteomes" id="UP000265798">
    <property type="component" value="Unassembled WGS sequence"/>
</dbReference>
<dbReference type="InterPro" id="IPR031030">
    <property type="entry name" value="Lepto_Lipo_YY_C"/>
</dbReference>
<evidence type="ECO:0000313" key="1">
    <source>
        <dbReference type="EMBL" id="RHX85701.1"/>
    </source>
</evidence>
<evidence type="ECO:0008006" key="3">
    <source>
        <dbReference type="Google" id="ProtNLM"/>
    </source>
</evidence>
<gene>
    <name evidence="1" type="ORF">DLM75_19410</name>
</gene>
<evidence type="ECO:0000313" key="2">
    <source>
        <dbReference type="Proteomes" id="UP000265798"/>
    </source>
</evidence>
<sequence>MGIWKIQRIESSDTMMMFGKTKIGSFLFLLWILSHNHCAYLNINPSLVTGKEAKEIISDRLLVSQLVYILGLSENEPVRSASVAGLTLTIVIPDSMGIDEKKMYQKDAVDECADRIFLVSIVSTALSTFVCDATDPPISIPVISKKL</sequence>
<dbReference type="NCBIfam" id="TIGR04452">
    <property type="entry name" value="Lepto_Lipo_YY_C"/>
    <property type="match status" value="1"/>
</dbReference>
<proteinExistence type="predicted"/>
<name>A0A396YRE3_9LEPT</name>
<comment type="caution">
    <text evidence="1">The sequence shown here is derived from an EMBL/GenBank/DDBJ whole genome shotgun (WGS) entry which is preliminary data.</text>
</comment>
<organism evidence="1 2">
    <name type="scientific">Leptospira stimsonii</name>
    <dbReference type="NCBI Taxonomy" id="2202203"/>
    <lineage>
        <taxon>Bacteria</taxon>
        <taxon>Pseudomonadati</taxon>
        <taxon>Spirochaetota</taxon>
        <taxon>Spirochaetia</taxon>
        <taxon>Leptospirales</taxon>
        <taxon>Leptospiraceae</taxon>
        <taxon>Leptospira</taxon>
    </lineage>
</organism>
<reference evidence="2" key="1">
    <citation type="submission" date="2018-05" db="EMBL/GenBank/DDBJ databases">
        <title>Leptospira yasudae sp. nov. and Leptospira stimsonii sp. nov., two pathogenic species of the genus Leptospira isolated from environmental sources.</title>
        <authorList>
            <person name="Casanovas-Massana A."/>
            <person name="Hamond C."/>
            <person name="Santos L.A."/>
            <person name="Hacker K.P."/>
            <person name="Balassiano I."/>
            <person name="Medeiros M.A."/>
            <person name="Reis M.G."/>
            <person name="Ko A.I."/>
            <person name="Wunder E.A."/>
        </authorList>
    </citation>
    <scope>NUCLEOTIDE SEQUENCE [LARGE SCALE GENOMIC DNA]</scope>
    <source>
        <strain evidence="2">Yale</strain>
    </source>
</reference>
<accession>A0A396YRE3</accession>
<dbReference type="OrthoDB" id="342962at2"/>
<dbReference type="RefSeq" id="WP_118970165.1">
    <property type="nucleotide sequence ID" value="NZ_QHCT01000007.1"/>
</dbReference>
<dbReference type="AlphaFoldDB" id="A0A396YRE3"/>